<dbReference type="PANTHER" id="PTHR43649:SF31">
    <property type="entry name" value="SN-GLYCEROL-3-PHOSPHATE-BINDING PERIPLASMIC PROTEIN UGPB"/>
    <property type="match status" value="1"/>
</dbReference>
<keyword evidence="4" id="KW-0732">Signal</keyword>
<protein>
    <submittedName>
        <fullName evidence="5">Carbohydrate ABC transporter substrate-binding protein</fullName>
    </submittedName>
</protein>
<reference evidence="6" key="1">
    <citation type="submission" date="2018-11" db="EMBL/GenBank/DDBJ databases">
        <title>Complete genome sequence of Paenibacillus sp. ML311-T8.</title>
        <authorList>
            <person name="Nam Y.-D."/>
            <person name="Kang J."/>
            <person name="Chung W.-H."/>
            <person name="Park Y.S."/>
        </authorList>
    </citation>
    <scope>NUCLEOTIDE SEQUENCE [LARGE SCALE GENOMIC DNA]</scope>
    <source>
        <strain evidence="6">ML311-T8</strain>
    </source>
</reference>
<sequence>MRRETSMRIKVASKVHILKGILFLAILGLLSGCFAVDSQKDPQELIQSSGKVKVLLAASQNRYYGYSAQSFFTKMYSEPFQSIHSDIQIELISLDKVKKNPSGELDLETIRQLIADEHPDLIYMNSSQYEQLTTDNKLTLLDANIEQGEFDMNAFYPPVLEALNRGGYYGLSPSFDSLALFYNKSIFDSKSIAYPKEGMTWEEWFRLVAQFSVHEADKARIYGIYQPPYSRLSGLELIRFIGESMGLPKWKEESDADMNEWIPLLDRFASLYHSGSIAPPEARQLAVSASDHGNDKFMQGAAAMTFAGSDFFRNLLDVRRDREAFNDWGVVSLPILADNPKQTLGFTAYEIYGIPLGAKKSAAAWQLIQYICGDDRAKLAMEPPFRYFSSNRKQWQTINLAPFTELIPDKTKSFFNSAEVTSHQEEQHALEAIKEEGNGWSLLSLFRNSYR</sequence>
<evidence type="ECO:0000256" key="2">
    <source>
        <dbReference type="ARBA" id="ARBA00008520"/>
    </source>
</evidence>
<dbReference type="PANTHER" id="PTHR43649">
    <property type="entry name" value="ARABINOSE-BINDING PROTEIN-RELATED"/>
    <property type="match status" value="1"/>
</dbReference>
<proteinExistence type="inferred from homology"/>
<accession>A0A6B8RG69</accession>
<dbReference type="GO" id="GO:0030313">
    <property type="term" value="C:cell envelope"/>
    <property type="evidence" value="ECO:0007669"/>
    <property type="project" value="UniProtKB-SubCell"/>
</dbReference>
<dbReference type="EMBL" id="CP034235">
    <property type="protein sequence ID" value="QGQ95180.1"/>
    <property type="molecule type" value="Genomic_DNA"/>
</dbReference>
<dbReference type="Proteomes" id="UP000426246">
    <property type="component" value="Chromosome"/>
</dbReference>
<evidence type="ECO:0000313" key="6">
    <source>
        <dbReference type="Proteomes" id="UP000426246"/>
    </source>
</evidence>
<dbReference type="Gene3D" id="3.40.190.10">
    <property type="entry name" value="Periplasmic binding protein-like II"/>
    <property type="match status" value="1"/>
</dbReference>
<dbReference type="InterPro" id="IPR006059">
    <property type="entry name" value="SBP"/>
</dbReference>
<comment type="subcellular location">
    <subcellularLocation>
        <location evidence="1">Cell envelope</location>
    </subcellularLocation>
</comment>
<evidence type="ECO:0000313" key="5">
    <source>
        <dbReference type="EMBL" id="QGQ95180.1"/>
    </source>
</evidence>
<keyword evidence="3" id="KW-0813">Transport</keyword>
<keyword evidence="6" id="KW-1185">Reference proteome</keyword>
<dbReference type="AlphaFoldDB" id="A0A6B8RG69"/>
<name>A0A6B8RG69_9BACL</name>
<dbReference type="KEGG" id="ppsc:EHS13_09925"/>
<organism evidence="5 6">
    <name type="scientific">Paenibacillus psychroresistens</name>
    <dbReference type="NCBI Taxonomy" id="1778678"/>
    <lineage>
        <taxon>Bacteria</taxon>
        <taxon>Bacillati</taxon>
        <taxon>Bacillota</taxon>
        <taxon>Bacilli</taxon>
        <taxon>Bacillales</taxon>
        <taxon>Paenibacillaceae</taxon>
        <taxon>Paenibacillus</taxon>
    </lineage>
</organism>
<dbReference type="SUPFAM" id="SSF53850">
    <property type="entry name" value="Periplasmic binding protein-like II"/>
    <property type="match status" value="1"/>
</dbReference>
<dbReference type="Pfam" id="PF13416">
    <property type="entry name" value="SBP_bac_8"/>
    <property type="match status" value="1"/>
</dbReference>
<dbReference type="InterPro" id="IPR050490">
    <property type="entry name" value="Bact_solute-bd_prot1"/>
</dbReference>
<evidence type="ECO:0000256" key="1">
    <source>
        <dbReference type="ARBA" id="ARBA00004196"/>
    </source>
</evidence>
<comment type="similarity">
    <text evidence="2">Belongs to the bacterial solute-binding protein 1 family.</text>
</comment>
<evidence type="ECO:0000256" key="3">
    <source>
        <dbReference type="ARBA" id="ARBA00022448"/>
    </source>
</evidence>
<dbReference type="PROSITE" id="PS51257">
    <property type="entry name" value="PROKAR_LIPOPROTEIN"/>
    <property type="match status" value="1"/>
</dbReference>
<gene>
    <name evidence="5" type="ORF">EHS13_09925</name>
</gene>
<evidence type="ECO:0000256" key="4">
    <source>
        <dbReference type="ARBA" id="ARBA00022729"/>
    </source>
</evidence>